<dbReference type="EMBL" id="JAHCRT010000003">
    <property type="protein sequence ID" value="MDQ9293183.1"/>
    <property type="molecule type" value="Genomic_DNA"/>
</dbReference>
<gene>
    <name evidence="1" type="ORF">KJE03_06765</name>
</gene>
<comment type="caution">
    <text evidence="1">The sequence shown here is derived from an EMBL/GenBank/DDBJ whole genome shotgun (WGS) entry which is preliminary data.</text>
</comment>
<protein>
    <submittedName>
        <fullName evidence="1">Uncharacterized protein</fullName>
    </submittedName>
</protein>
<evidence type="ECO:0000313" key="1">
    <source>
        <dbReference type="EMBL" id="MDQ9293183.1"/>
    </source>
</evidence>
<keyword evidence="2" id="KW-1185">Reference proteome</keyword>
<sequence>MFSQVWAERDHTPTFPAYNSSIRYWK</sequence>
<reference evidence="1 2" key="1">
    <citation type="submission" date="2021-05" db="EMBL/GenBank/DDBJ databases">
        <title>Genome sequence of E. marmotae isolates.</title>
        <authorList>
            <person name="Binsker U."/>
            <person name="Hammerl J.A."/>
        </authorList>
    </citation>
    <scope>NUCLEOTIDE SEQUENCE [LARGE SCALE GENOMIC DNA]</scope>
    <source>
        <strain evidence="1 2">21-MO00586</strain>
    </source>
</reference>
<dbReference type="Proteomes" id="UP001235723">
    <property type="component" value="Unassembled WGS sequence"/>
</dbReference>
<accession>A0ABU1BXZ2</accession>
<evidence type="ECO:0000313" key="2">
    <source>
        <dbReference type="Proteomes" id="UP001235723"/>
    </source>
</evidence>
<name>A0ABU1BXZ2_9ESCH</name>
<proteinExistence type="predicted"/>
<organism evidence="1 2">
    <name type="scientific">Escherichia marmotae</name>
    <dbReference type="NCBI Taxonomy" id="1499973"/>
    <lineage>
        <taxon>Bacteria</taxon>
        <taxon>Pseudomonadati</taxon>
        <taxon>Pseudomonadota</taxon>
        <taxon>Gammaproteobacteria</taxon>
        <taxon>Enterobacterales</taxon>
        <taxon>Enterobacteriaceae</taxon>
        <taxon>Escherichia</taxon>
    </lineage>
</organism>